<feature type="region of interest" description="Disordered" evidence="7">
    <location>
        <begin position="135"/>
        <end position="167"/>
    </location>
</feature>
<sequence>MKKIAFSVVATGSLAFFVGTGDAEASSYQVKAGDSLWKIASSNQVSVADIKKWNGLTSDVIYPNQVLQVNSTASVPVKQTESRPSATPTTTSTYTVKSGDTLSQIAQRHNTTVGAIQRLNNITGHLIFAGQQLKVSGTSPQTSTNTRPSSTPPTTAVPSASTGSHTVVRGDTLSGIAHQHGITVTQLQNWNNIQSHLIYVGQVLKVENTVVAPQKNPPAISTAPPPAQAATGSVKSVIHTAMPLQGTPYTWGGSTPNGFDCSGFIYYVYSQAGVDVPRTNTVGFDARTYEVDKPQVGDLVFFKNTYTTGISHAGIYIGDNKFIHAGGDRVQVTSLSDPYWSKHFDSFKRLYAMN</sequence>
<dbReference type="SMART" id="SM00257">
    <property type="entry name" value="LysM"/>
    <property type="match status" value="3"/>
</dbReference>
<dbReference type="Proteomes" id="UP000185746">
    <property type="component" value="Chromosome"/>
</dbReference>
<protein>
    <recommendedName>
        <fullName evidence="12">Peptidoglycan endopeptidase</fullName>
    </recommendedName>
</protein>
<feature type="domain" description="LysM" evidence="8">
    <location>
        <begin position="163"/>
        <end position="206"/>
    </location>
</feature>
<dbReference type="Gene3D" id="3.10.350.10">
    <property type="entry name" value="LysM domain"/>
    <property type="match status" value="3"/>
</dbReference>
<keyword evidence="3" id="KW-0732">Signal</keyword>
<keyword evidence="4" id="KW-0677">Repeat</keyword>
<dbReference type="Pfam" id="PF00877">
    <property type="entry name" value="NLPC_P60"/>
    <property type="match status" value="1"/>
</dbReference>
<dbReference type="EMBL" id="CP017560">
    <property type="protein sequence ID" value="AOV08754.1"/>
    <property type="molecule type" value="Genomic_DNA"/>
</dbReference>
<gene>
    <name evidence="10" type="ORF">BI350_15185</name>
</gene>
<dbReference type="GO" id="GO:0006508">
    <property type="term" value="P:proteolysis"/>
    <property type="evidence" value="ECO:0007669"/>
    <property type="project" value="UniProtKB-KW"/>
</dbReference>
<dbReference type="InterPro" id="IPR018392">
    <property type="entry name" value="LysM"/>
</dbReference>
<accession>A0A1D8JJ58</accession>
<keyword evidence="6" id="KW-0788">Thiol protease</keyword>
<evidence type="ECO:0000256" key="4">
    <source>
        <dbReference type="ARBA" id="ARBA00022737"/>
    </source>
</evidence>
<dbReference type="InterPro" id="IPR000064">
    <property type="entry name" value="NLP_P60_dom"/>
</dbReference>
<evidence type="ECO:0000313" key="10">
    <source>
        <dbReference type="EMBL" id="AOV08754.1"/>
    </source>
</evidence>
<evidence type="ECO:0008006" key="12">
    <source>
        <dbReference type="Google" id="ProtNLM"/>
    </source>
</evidence>
<dbReference type="PANTHER" id="PTHR47053:SF1">
    <property type="entry name" value="MUREIN DD-ENDOPEPTIDASE MEPH-RELATED"/>
    <property type="match status" value="1"/>
</dbReference>
<dbReference type="CDD" id="cd00118">
    <property type="entry name" value="LysM"/>
    <property type="match status" value="3"/>
</dbReference>
<evidence type="ECO:0000256" key="7">
    <source>
        <dbReference type="SAM" id="MobiDB-lite"/>
    </source>
</evidence>
<dbReference type="GO" id="GO:0008234">
    <property type="term" value="F:cysteine-type peptidase activity"/>
    <property type="evidence" value="ECO:0007669"/>
    <property type="project" value="UniProtKB-KW"/>
</dbReference>
<evidence type="ECO:0000256" key="2">
    <source>
        <dbReference type="ARBA" id="ARBA00022670"/>
    </source>
</evidence>
<dbReference type="InterPro" id="IPR036779">
    <property type="entry name" value="LysM_dom_sf"/>
</dbReference>
<proteinExistence type="inferred from homology"/>
<dbReference type="PANTHER" id="PTHR47053">
    <property type="entry name" value="MUREIN DD-ENDOPEPTIDASE MEPH-RELATED"/>
    <property type="match status" value="1"/>
</dbReference>
<dbReference type="Gene3D" id="3.90.1720.10">
    <property type="entry name" value="endopeptidase domain like (from Nostoc punctiforme)"/>
    <property type="match status" value="1"/>
</dbReference>
<feature type="domain" description="LysM" evidence="8">
    <location>
        <begin position="92"/>
        <end position="135"/>
    </location>
</feature>
<keyword evidence="2" id="KW-0645">Protease</keyword>
<comment type="similarity">
    <text evidence="1">Belongs to the peptidase C40 family.</text>
</comment>
<organism evidence="10 11">
    <name type="scientific">Sporosarcina ureilytica</name>
    <dbReference type="NCBI Taxonomy" id="298596"/>
    <lineage>
        <taxon>Bacteria</taxon>
        <taxon>Bacillati</taxon>
        <taxon>Bacillota</taxon>
        <taxon>Bacilli</taxon>
        <taxon>Bacillales</taxon>
        <taxon>Caryophanaceae</taxon>
        <taxon>Sporosarcina</taxon>
    </lineage>
</organism>
<evidence type="ECO:0000256" key="3">
    <source>
        <dbReference type="ARBA" id="ARBA00022729"/>
    </source>
</evidence>
<keyword evidence="11" id="KW-1185">Reference proteome</keyword>
<name>A0A1D8JJ58_9BACL</name>
<evidence type="ECO:0000256" key="1">
    <source>
        <dbReference type="ARBA" id="ARBA00007074"/>
    </source>
</evidence>
<dbReference type="InterPro" id="IPR038765">
    <property type="entry name" value="Papain-like_cys_pep_sf"/>
</dbReference>
<dbReference type="Pfam" id="PF01476">
    <property type="entry name" value="LysM"/>
    <property type="match status" value="3"/>
</dbReference>
<dbReference type="SUPFAM" id="SSF54001">
    <property type="entry name" value="Cysteine proteinases"/>
    <property type="match status" value="1"/>
</dbReference>
<keyword evidence="5" id="KW-0378">Hydrolase</keyword>
<evidence type="ECO:0000313" key="11">
    <source>
        <dbReference type="Proteomes" id="UP000185746"/>
    </source>
</evidence>
<evidence type="ECO:0000259" key="8">
    <source>
        <dbReference type="PROSITE" id="PS51782"/>
    </source>
</evidence>
<feature type="domain" description="NlpC/P60" evidence="9">
    <location>
        <begin position="231"/>
        <end position="351"/>
    </location>
</feature>
<dbReference type="PROSITE" id="PS51935">
    <property type="entry name" value="NLPC_P60"/>
    <property type="match status" value="1"/>
</dbReference>
<evidence type="ECO:0000259" key="9">
    <source>
        <dbReference type="PROSITE" id="PS51935"/>
    </source>
</evidence>
<reference evidence="10 11" key="1">
    <citation type="submission" date="2016-09" db="EMBL/GenBank/DDBJ databases">
        <title>Complete genome sequence of the Lysinibacillus sphaericus LMG 22257, a specie of Bacillus with ureolytic activity that can effectively biodeposit calcium carbonate.</title>
        <authorList>
            <person name="Yan W."/>
        </authorList>
    </citation>
    <scope>NUCLEOTIDE SEQUENCE [LARGE SCALE GENOMIC DNA]</scope>
    <source>
        <strain evidence="10 11">LMG 22257</strain>
    </source>
</reference>
<dbReference type="RefSeq" id="WP_075528916.1">
    <property type="nucleotide sequence ID" value="NZ_CP017560.1"/>
</dbReference>
<dbReference type="InterPro" id="IPR051202">
    <property type="entry name" value="Peptidase_C40"/>
</dbReference>
<feature type="compositionally biased region" description="Low complexity" evidence="7">
    <location>
        <begin position="138"/>
        <end position="164"/>
    </location>
</feature>
<feature type="domain" description="LysM" evidence="8">
    <location>
        <begin position="26"/>
        <end position="69"/>
    </location>
</feature>
<dbReference type="AlphaFoldDB" id="A0A1D8JJ58"/>
<dbReference type="SUPFAM" id="SSF54106">
    <property type="entry name" value="LysM domain"/>
    <property type="match status" value="3"/>
</dbReference>
<evidence type="ECO:0000256" key="5">
    <source>
        <dbReference type="ARBA" id="ARBA00022801"/>
    </source>
</evidence>
<dbReference type="KEGG" id="surl:BI350_15185"/>
<evidence type="ECO:0000256" key="6">
    <source>
        <dbReference type="ARBA" id="ARBA00022807"/>
    </source>
</evidence>
<dbReference type="PROSITE" id="PS51782">
    <property type="entry name" value="LYSM"/>
    <property type="match status" value="3"/>
</dbReference>